<feature type="chain" id="PRO_5043875722" evidence="1">
    <location>
        <begin position="19"/>
        <end position="500"/>
    </location>
</feature>
<dbReference type="AlphaFoldDB" id="A0AAV2YLN6"/>
<feature type="signal peptide" evidence="1">
    <location>
        <begin position="1"/>
        <end position="18"/>
    </location>
</feature>
<evidence type="ECO:0000313" key="3">
    <source>
        <dbReference type="Proteomes" id="UP001146120"/>
    </source>
</evidence>
<dbReference type="EMBL" id="DAKRPA010000253">
    <property type="protein sequence ID" value="DAZ94401.1"/>
    <property type="molecule type" value="Genomic_DNA"/>
</dbReference>
<reference evidence="2" key="2">
    <citation type="journal article" date="2023" name="Microbiol Resour">
        <title>Decontamination and Annotation of the Draft Genome Sequence of the Oomycete Lagenidium giganteum ARSEF 373.</title>
        <authorList>
            <person name="Morgan W.R."/>
            <person name="Tartar A."/>
        </authorList>
    </citation>
    <scope>NUCLEOTIDE SEQUENCE</scope>
    <source>
        <strain evidence="2">ARSEF 373</strain>
    </source>
</reference>
<keyword evidence="1" id="KW-0732">Signal</keyword>
<protein>
    <submittedName>
        <fullName evidence="2">Uncharacterized protein</fullName>
    </submittedName>
</protein>
<evidence type="ECO:0000256" key="1">
    <source>
        <dbReference type="SAM" id="SignalP"/>
    </source>
</evidence>
<name>A0AAV2YLN6_9STRA</name>
<evidence type="ECO:0000313" key="2">
    <source>
        <dbReference type="EMBL" id="DAZ94401.1"/>
    </source>
</evidence>
<gene>
    <name evidence="2" type="ORF">N0F65_003265</name>
</gene>
<dbReference type="Proteomes" id="UP001146120">
    <property type="component" value="Unassembled WGS sequence"/>
</dbReference>
<organism evidence="2 3">
    <name type="scientific">Lagenidium giganteum</name>
    <dbReference type="NCBI Taxonomy" id="4803"/>
    <lineage>
        <taxon>Eukaryota</taxon>
        <taxon>Sar</taxon>
        <taxon>Stramenopiles</taxon>
        <taxon>Oomycota</taxon>
        <taxon>Peronosporomycetes</taxon>
        <taxon>Pythiales</taxon>
        <taxon>Pythiaceae</taxon>
    </lineage>
</organism>
<sequence length="500" mass="53965">MKIAILSTAALLVASTQASSIHVRVHAKEDGYAKLNEVCRDANGGALLCAPGLMCLEDPNAYGIGHCVPGNPKGGVCYKECKEEGTYCAKGTDQCFKPWGNMCLNPATGLFQIDCDPGFVCSNGKCVNAKKHHRGHHHQHRRSGPVPAYGQCYFKDGTELPCMENNMCLPDKNAGMGFCAPGNPNGAVCYKECKDAGTYCAKGSDRCFEPWGSMCLNPATGLFQIGCDPGFKCENYKCCFKNGGALLCEPGTTCLIDKQKKTGWCVPGSANGGNCYKQCKAGEYCAKGSDKCFKPKESICMNPGTGLFQIGCDAGFKCSDGKCVGARKHHHRRHREHDNEDEGAVEFGEQCASPDGGELPCAEGLECFIDDDGIGICDYPLFDAKREHKKHHRGHHHTKSSMPRAAVDEQCQFEDGRKAQCEENHMCIVDKTKKTGYCVPGNPNGANCYIQCKQSGTYCAKGSDRCYEAWGSTCLNPGTGLFQAGCDPGFKCENFKCVGA</sequence>
<proteinExistence type="predicted"/>
<keyword evidence="3" id="KW-1185">Reference proteome</keyword>
<comment type="caution">
    <text evidence="2">The sequence shown here is derived from an EMBL/GenBank/DDBJ whole genome shotgun (WGS) entry which is preliminary data.</text>
</comment>
<reference evidence="2" key="1">
    <citation type="submission" date="2022-11" db="EMBL/GenBank/DDBJ databases">
        <authorList>
            <person name="Morgan W.R."/>
            <person name="Tartar A."/>
        </authorList>
    </citation>
    <scope>NUCLEOTIDE SEQUENCE</scope>
    <source>
        <strain evidence="2">ARSEF 373</strain>
    </source>
</reference>
<accession>A0AAV2YLN6</accession>